<protein>
    <submittedName>
        <fullName evidence="2">Uncharacterized protein</fullName>
    </submittedName>
</protein>
<keyword evidence="3" id="KW-1185">Reference proteome</keyword>
<keyword evidence="1" id="KW-0812">Transmembrane</keyword>
<feature type="transmembrane region" description="Helical" evidence="1">
    <location>
        <begin position="297"/>
        <end position="316"/>
    </location>
</feature>
<feature type="transmembrane region" description="Helical" evidence="1">
    <location>
        <begin position="202"/>
        <end position="228"/>
    </location>
</feature>
<evidence type="ECO:0000256" key="1">
    <source>
        <dbReference type="SAM" id="Phobius"/>
    </source>
</evidence>
<feature type="transmembrane region" description="Helical" evidence="1">
    <location>
        <begin position="162"/>
        <end position="181"/>
    </location>
</feature>
<dbReference type="Proteomes" id="UP000184172">
    <property type="component" value="Unassembled WGS sequence"/>
</dbReference>
<feature type="transmembrane region" description="Helical" evidence="1">
    <location>
        <begin position="42"/>
        <end position="61"/>
    </location>
</feature>
<sequence>MLTSFFGKSKPVHLLIIGGIIGLGFIWTSFNNSSPDFDVITFIQLVLLLCAIVFSIILLDFIVGKNHLTQSNAYAIFFYALFIAMFPVIFQNPEIIWANVFLLLAFRRIISLRKDSNSKKKILDGAIWVTVASIFNFWSFLFFIPLWIAIIRKPNLTARETLIPIVGFFAVLLTNAAFQLLANDTFIWFFSSKQPIGLDFSLYNFSEVLIPTTLVLTLLLFTWLIRILRLGSVSLKEKSNYMIFFTVVVASVAIAVCTPEKNGSELLFLFAPTAILCANYIEGSDKRNYEKGDVAEYWFKEIVLWIVCLFGLLFLFL</sequence>
<feature type="transmembrane region" description="Helical" evidence="1">
    <location>
        <begin position="73"/>
        <end position="90"/>
    </location>
</feature>
<reference evidence="3" key="1">
    <citation type="submission" date="2016-11" db="EMBL/GenBank/DDBJ databases">
        <authorList>
            <person name="Varghese N."/>
            <person name="Submissions S."/>
        </authorList>
    </citation>
    <scope>NUCLEOTIDE SEQUENCE [LARGE SCALE GENOMIC DNA]</scope>
    <source>
        <strain evidence="3">DSM 26349</strain>
    </source>
</reference>
<evidence type="ECO:0000313" key="3">
    <source>
        <dbReference type="Proteomes" id="UP000184172"/>
    </source>
</evidence>
<feature type="transmembrane region" description="Helical" evidence="1">
    <location>
        <begin position="265"/>
        <end position="281"/>
    </location>
</feature>
<dbReference type="EMBL" id="FQYV01000003">
    <property type="protein sequence ID" value="SHI54712.1"/>
    <property type="molecule type" value="Genomic_DNA"/>
</dbReference>
<feature type="transmembrane region" description="Helical" evidence="1">
    <location>
        <begin position="240"/>
        <end position="258"/>
    </location>
</feature>
<keyword evidence="1" id="KW-0472">Membrane</keyword>
<dbReference type="STRING" id="797419.SAMN05216556_103106"/>
<evidence type="ECO:0000313" key="2">
    <source>
        <dbReference type="EMBL" id="SHI54712.1"/>
    </source>
</evidence>
<feature type="transmembrane region" description="Helical" evidence="1">
    <location>
        <begin position="12"/>
        <end position="30"/>
    </location>
</feature>
<name>A0A1M6C115_9FLAO</name>
<dbReference type="AlphaFoldDB" id="A0A1M6C115"/>
<dbReference type="RefSeq" id="WP_073214890.1">
    <property type="nucleotide sequence ID" value="NZ_FNNS01000003.1"/>
</dbReference>
<accession>A0A1M6C115</accession>
<organism evidence="2 3">
    <name type="scientific">Aequorivita viscosa</name>
    <dbReference type="NCBI Taxonomy" id="797419"/>
    <lineage>
        <taxon>Bacteria</taxon>
        <taxon>Pseudomonadati</taxon>
        <taxon>Bacteroidota</taxon>
        <taxon>Flavobacteriia</taxon>
        <taxon>Flavobacteriales</taxon>
        <taxon>Flavobacteriaceae</taxon>
        <taxon>Aequorivita</taxon>
    </lineage>
</organism>
<gene>
    <name evidence="2" type="ORF">SAMN04487908_103106</name>
</gene>
<dbReference type="InterPro" id="IPR045625">
    <property type="entry name" value="DUF6427"/>
</dbReference>
<dbReference type="OrthoDB" id="1439867at2"/>
<proteinExistence type="predicted"/>
<keyword evidence="1" id="KW-1133">Transmembrane helix</keyword>
<dbReference type="Pfam" id="PF19992">
    <property type="entry name" value="DUF6427"/>
    <property type="match status" value="1"/>
</dbReference>
<feature type="transmembrane region" description="Helical" evidence="1">
    <location>
        <begin position="125"/>
        <end position="150"/>
    </location>
</feature>